<evidence type="ECO:0000313" key="2">
    <source>
        <dbReference type="EMBL" id="KAH3685723.1"/>
    </source>
</evidence>
<name>A0A9P8Q7W7_WICPI</name>
<gene>
    <name evidence="2" type="ORF">WICPIJ_003323</name>
</gene>
<dbReference type="Gene3D" id="3.40.50.1820">
    <property type="entry name" value="alpha/beta hydrolase"/>
    <property type="match status" value="1"/>
</dbReference>
<dbReference type="AlphaFoldDB" id="A0A9P8Q7W7"/>
<dbReference type="EMBL" id="JAEUBG010001830">
    <property type="protein sequence ID" value="KAH3685723.1"/>
    <property type="molecule type" value="Genomic_DNA"/>
</dbReference>
<evidence type="ECO:0000313" key="3">
    <source>
        <dbReference type="Proteomes" id="UP000774326"/>
    </source>
</evidence>
<dbReference type="Pfam" id="PF02450">
    <property type="entry name" value="LCAT"/>
    <property type="match status" value="1"/>
</dbReference>
<dbReference type="Proteomes" id="UP000774326">
    <property type="component" value="Unassembled WGS sequence"/>
</dbReference>
<evidence type="ECO:0000256" key="1">
    <source>
        <dbReference type="SAM" id="MobiDB-lite"/>
    </source>
</evidence>
<dbReference type="InterPro" id="IPR029058">
    <property type="entry name" value="AB_hydrolase_fold"/>
</dbReference>
<feature type="region of interest" description="Disordered" evidence="1">
    <location>
        <begin position="103"/>
        <end position="126"/>
    </location>
</feature>
<protein>
    <submittedName>
        <fullName evidence="2">Uncharacterized protein</fullName>
    </submittedName>
</protein>
<dbReference type="GO" id="GO:0006629">
    <property type="term" value="P:lipid metabolic process"/>
    <property type="evidence" value="ECO:0007669"/>
    <property type="project" value="InterPro"/>
</dbReference>
<feature type="compositionally biased region" description="Polar residues" evidence="1">
    <location>
        <begin position="58"/>
        <end position="82"/>
    </location>
</feature>
<reference evidence="2" key="2">
    <citation type="submission" date="2021-01" db="EMBL/GenBank/DDBJ databases">
        <authorList>
            <person name="Schikora-Tamarit M.A."/>
        </authorList>
    </citation>
    <scope>NUCLEOTIDE SEQUENCE</scope>
    <source>
        <strain evidence="2">CBS2887</strain>
    </source>
</reference>
<dbReference type="OrthoDB" id="10250441at2759"/>
<reference evidence="2" key="1">
    <citation type="journal article" date="2021" name="Open Biol.">
        <title>Shared evolutionary footprints suggest mitochondrial oxidative damage underlies multiple complex I losses in fungi.</title>
        <authorList>
            <person name="Schikora-Tamarit M.A."/>
            <person name="Marcet-Houben M."/>
            <person name="Nosek J."/>
            <person name="Gabaldon T."/>
        </authorList>
    </citation>
    <scope>NUCLEOTIDE SEQUENCE</scope>
    <source>
        <strain evidence="2">CBS2887</strain>
    </source>
</reference>
<dbReference type="InterPro" id="IPR003386">
    <property type="entry name" value="LACT/PDAT_acylTrfase"/>
</dbReference>
<accession>A0A9P8Q7W7</accession>
<comment type="caution">
    <text evidence="2">The sequence shown here is derived from an EMBL/GenBank/DDBJ whole genome shotgun (WGS) entry which is preliminary data.</text>
</comment>
<organism evidence="2 3">
    <name type="scientific">Wickerhamomyces pijperi</name>
    <name type="common">Yeast</name>
    <name type="synonym">Pichia pijperi</name>
    <dbReference type="NCBI Taxonomy" id="599730"/>
    <lineage>
        <taxon>Eukaryota</taxon>
        <taxon>Fungi</taxon>
        <taxon>Dikarya</taxon>
        <taxon>Ascomycota</taxon>
        <taxon>Saccharomycotina</taxon>
        <taxon>Saccharomycetes</taxon>
        <taxon>Phaffomycetales</taxon>
        <taxon>Wickerhamomycetaceae</taxon>
        <taxon>Wickerhamomyces</taxon>
    </lineage>
</organism>
<proteinExistence type="predicted"/>
<dbReference type="PANTHER" id="PTHR11440">
    <property type="entry name" value="LECITHIN-CHOLESTEROL ACYLTRANSFERASE-RELATED"/>
    <property type="match status" value="1"/>
</dbReference>
<dbReference type="GO" id="GO:0008374">
    <property type="term" value="F:O-acyltransferase activity"/>
    <property type="evidence" value="ECO:0007669"/>
    <property type="project" value="InterPro"/>
</dbReference>
<feature type="region of interest" description="Disordered" evidence="1">
    <location>
        <begin position="1"/>
        <end position="82"/>
    </location>
</feature>
<feature type="non-terminal residue" evidence="2">
    <location>
        <position position="826"/>
    </location>
</feature>
<dbReference type="SUPFAM" id="SSF53474">
    <property type="entry name" value="alpha/beta-Hydrolases"/>
    <property type="match status" value="1"/>
</dbReference>
<sequence length="826" mass="91068">KDANMALAIEGSIDPQMLDLPANSPDLTQSEDPVAFEGKNDEESSAFDTSESEEDLTSFKNNNSNQKQHALQRNQSKRSTVESIIGGESVAHSSHITGLALEEDDNEDEDLSSGYSAKSPLKSPKASKTFKVKTSDLLKHKFKNENKIFSFSLPFGGNPLSHLPSFSFKTGISINATGAERDITESDTLSREEIMHKLKRQETISTLQENELYKNSKGIDSSRLRAFKRALTPNINLQGFLDDNKKNDTVWDTIEGEVVILGGYRGSILRDSKTKRRLWIPIKAGFNLKKIDLLIGPTEQDEQRAQQEIYSDDMMTHLGPVDISKRLSVKLESNGKCKVHTYGYDWRLSSHINSDKFYEFLKSLESNQEGSKKKGVIVIAHSMGGLIAHHVMNRDPSLFKGLIYAGVPSECPNILGPLRFGDSVLFSSKILTPEVNFFMRSSFVFLPENGRCFVDKETGERYDLDLFDPDVWVEYCLSPLVAKTRVAAPLKKSLSNNNAVSMAKSPSTSIFGFDKHSILPSPTTISTPDNAEFHVDFKTSKEYLTRTLAQTKQFLSELAFNPDLKYPPLVTVYGDAVPTVRGCQVNGIGGIARGEYDDFYYGPGDGVVHHKWLMPERRGFEVRERISSEAGHISLMTDFAAMERALESVLMEIKTQTYNNIKPIATAYCTHESPVNFIAESLSSEEEAEEDIVFVVQLEESDELVLEVVEVVEEVLEVLSCAAKTAREVLLVLAQLSVADVLVVSWDVVVVVAASASLVEGAASVVVVSSGAVVGSVEVVVGEVVPVSEVVVVLLSSKSWLSELEPEDVGIELTTASMSESEVEIA</sequence>
<keyword evidence="3" id="KW-1185">Reference proteome</keyword>
<feature type="compositionally biased region" description="Low complexity" evidence="1">
    <location>
        <begin position="116"/>
        <end position="126"/>
    </location>
</feature>